<gene>
    <name evidence="8" type="ORF">N0A02_19030</name>
</gene>
<feature type="transmembrane region" description="Helical" evidence="6">
    <location>
        <begin position="289"/>
        <end position="310"/>
    </location>
</feature>
<feature type="transmembrane region" description="Helical" evidence="6">
    <location>
        <begin position="256"/>
        <end position="277"/>
    </location>
</feature>
<protein>
    <submittedName>
        <fullName evidence="8">MFS transporter</fullName>
    </submittedName>
</protein>
<dbReference type="PANTHER" id="PTHR43791">
    <property type="entry name" value="PERMEASE-RELATED"/>
    <property type="match status" value="1"/>
</dbReference>
<feature type="transmembrane region" description="Helical" evidence="6">
    <location>
        <begin position="98"/>
        <end position="117"/>
    </location>
</feature>
<feature type="transmembrane region" description="Helical" evidence="6">
    <location>
        <begin position="158"/>
        <end position="179"/>
    </location>
</feature>
<feature type="transmembrane region" description="Helical" evidence="6">
    <location>
        <begin position="373"/>
        <end position="396"/>
    </location>
</feature>
<feature type="transmembrane region" description="Helical" evidence="6">
    <location>
        <begin position="123"/>
        <end position="146"/>
    </location>
</feature>
<dbReference type="CDD" id="cd17319">
    <property type="entry name" value="MFS_ExuT_GudP_like"/>
    <property type="match status" value="1"/>
</dbReference>
<evidence type="ECO:0000256" key="2">
    <source>
        <dbReference type="ARBA" id="ARBA00022448"/>
    </source>
</evidence>
<evidence type="ECO:0000256" key="6">
    <source>
        <dbReference type="SAM" id="Phobius"/>
    </source>
</evidence>
<feature type="transmembrane region" description="Helical" evidence="6">
    <location>
        <begin position="347"/>
        <end position="366"/>
    </location>
</feature>
<accession>A0ABV1LQR8</accession>
<dbReference type="InterPro" id="IPR011701">
    <property type="entry name" value="MFS"/>
</dbReference>
<dbReference type="Proteomes" id="UP001469089">
    <property type="component" value="Unassembled WGS sequence"/>
</dbReference>
<evidence type="ECO:0000313" key="9">
    <source>
        <dbReference type="Proteomes" id="UP001469089"/>
    </source>
</evidence>
<keyword evidence="3 6" id="KW-0812">Transmembrane</keyword>
<dbReference type="InterPro" id="IPR036259">
    <property type="entry name" value="MFS_trans_sf"/>
</dbReference>
<dbReference type="RefSeq" id="WP_349543424.1">
    <property type="nucleotide sequence ID" value="NZ_JAOALG010000001.1"/>
</dbReference>
<feature type="transmembrane region" description="Helical" evidence="6">
    <location>
        <begin position="191"/>
        <end position="213"/>
    </location>
</feature>
<keyword evidence="4 6" id="KW-1133">Transmembrane helix</keyword>
<keyword evidence="2" id="KW-0813">Transport</keyword>
<evidence type="ECO:0000259" key="7">
    <source>
        <dbReference type="PROSITE" id="PS50850"/>
    </source>
</evidence>
<keyword evidence="9" id="KW-1185">Reference proteome</keyword>
<dbReference type="Gene3D" id="1.20.1250.20">
    <property type="entry name" value="MFS general substrate transporter like domains"/>
    <property type="match status" value="2"/>
</dbReference>
<feature type="domain" description="Major facilitator superfamily (MFS) profile" evidence="7">
    <location>
        <begin position="32"/>
        <end position="437"/>
    </location>
</feature>
<comment type="subcellular location">
    <subcellularLocation>
        <location evidence="1">Membrane</location>
        <topology evidence="1">Multi-pass membrane protein</topology>
    </subcellularLocation>
</comment>
<evidence type="ECO:0000313" key="8">
    <source>
        <dbReference type="EMBL" id="MEQ5841527.1"/>
    </source>
</evidence>
<feature type="transmembrane region" description="Helical" evidence="6">
    <location>
        <begin position="416"/>
        <end position="437"/>
    </location>
</feature>
<evidence type="ECO:0000256" key="4">
    <source>
        <dbReference type="ARBA" id="ARBA00022989"/>
    </source>
</evidence>
<dbReference type="SUPFAM" id="SSF103473">
    <property type="entry name" value="MFS general substrate transporter"/>
    <property type="match status" value="1"/>
</dbReference>
<proteinExistence type="predicted"/>
<keyword evidence="5 6" id="KW-0472">Membrane</keyword>
<organism evidence="8 9">
    <name type="scientific">Paraburkholderia acidicola</name>
    <dbReference type="NCBI Taxonomy" id="1912599"/>
    <lineage>
        <taxon>Bacteria</taxon>
        <taxon>Pseudomonadati</taxon>
        <taxon>Pseudomonadota</taxon>
        <taxon>Betaproteobacteria</taxon>
        <taxon>Burkholderiales</taxon>
        <taxon>Burkholderiaceae</taxon>
        <taxon>Paraburkholderia</taxon>
    </lineage>
</organism>
<reference evidence="8 9" key="1">
    <citation type="journal article" date="2024" name="Chem. Sci.">
        <title>Discovery of a lagriamide polyketide by integrated genome mining, isotopic labeling, and untargeted metabolomics.</title>
        <authorList>
            <person name="Fergusson C.H."/>
            <person name="Saulog J."/>
            <person name="Paulo B.S."/>
            <person name="Wilson D.M."/>
            <person name="Liu D.Y."/>
            <person name="Morehouse N.J."/>
            <person name="Waterworth S."/>
            <person name="Barkei J."/>
            <person name="Gray C.A."/>
            <person name="Kwan J.C."/>
            <person name="Eustaquio A.S."/>
            <person name="Linington R.G."/>
        </authorList>
    </citation>
    <scope>NUCLEOTIDE SEQUENCE [LARGE SCALE GENOMIC DNA]</scope>
    <source>
        <strain evidence="8 9">RL17-338-BIF-B</strain>
    </source>
</reference>
<evidence type="ECO:0000256" key="1">
    <source>
        <dbReference type="ARBA" id="ARBA00004141"/>
    </source>
</evidence>
<sequence length="439" mass="47630">MSGPANPLPHPGAGAPPSSFEEATYRKVSKRLVPLLMLCYVVAYLDRVNVGFAKLQMTTDLNLSDAVYGLGAGIFFLGYFVFEIPSNVILHRVGARVWIARIMASWGVISMLTMFVTTPTMFYVMRFLLGLAEAGFFPGIILYLTYWYPANRRGRMTTWFMTAIALSGVIGGPVSGYILKTFNGMNGWHGWQWLFLLEGIPSILVGVLVFFVLDDRIAKATWLTDDERALLERNIAAEDAEKHDMPIAAVLSSARVWLMSLIYFSFVMGLYGVSFWLPTIIKATGVTDAFMIGLLSAIPFAAAVVAMVLVARSADRSRERRWHVALPALAGAIGLVLSVTWAHNTVLAMTALTLATMGILTTLPLFWSLPTSFLAGTGAAAGIAMINSLGNLAGFLSPYAVGWLKQATAANDSGMYMLAAFMILGGLLAVSVPARLVNK</sequence>
<dbReference type="PROSITE" id="PS50850">
    <property type="entry name" value="MFS"/>
    <property type="match status" value="1"/>
</dbReference>
<dbReference type="PANTHER" id="PTHR43791:SF36">
    <property type="entry name" value="TRANSPORTER, PUTATIVE (AFU_ORTHOLOGUE AFUA_6G08340)-RELATED"/>
    <property type="match status" value="1"/>
</dbReference>
<comment type="caution">
    <text evidence="8">The sequence shown here is derived from an EMBL/GenBank/DDBJ whole genome shotgun (WGS) entry which is preliminary data.</text>
</comment>
<dbReference type="InterPro" id="IPR020846">
    <property type="entry name" value="MFS_dom"/>
</dbReference>
<name>A0ABV1LQR8_9BURK</name>
<dbReference type="EMBL" id="JAOALG010000001">
    <property type="protein sequence ID" value="MEQ5841527.1"/>
    <property type="molecule type" value="Genomic_DNA"/>
</dbReference>
<evidence type="ECO:0000256" key="5">
    <source>
        <dbReference type="ARBA" id="ARBA00023136"/>
    </source>
</evidence>
<dbReference type="Pfam" id="PF07690">
    <property type="entry name" value="MFS_1"/>
    <property type="match status" value="1"/>
</dbReference>
<feature type="transmembrane region" description="Helical" evidence="6">
    <location>
        <begin position="66"/>
        <end position="86"/>
    </location>
</feature>
<evidence type="ECO:0000256" key="3">
    <source>
        <dbReference type="ARBA" id="ARBA00022692"/>
    </source>
</evidence>
<feature type="transmembrane region" description="Helical" evidence="6">
    <location>
        <begin position="322"/>
        <end position="341"/>
    </location>
</feature>